<evidence type="ECO:0000256" key="1">
    <source>
        <dbReference type="ARBA" id="ARBA00004651"/>
    </source>
</evidence>
<dbReference type="EMBL" id="JACHGR010000003">
    <property type="protein sequence ID" value="MBB6055118.1"/>
    <property type="molecule type" value="Genomic_DNA"/>
</dbReference>
<organism evidence="8 9">
    <name type="scientific">Tolumonas osonensis</name>
    <dbReference type="NCBI Taxonomy" id="675874"/>
    <lineage>
        <taxon>Bacteria</taxon>
        <taxon>Pseudomonadati</taxon>
        <taxon>Pseudomonadota</taxon>
        <taxon>Gammaproteobacteria</taxon>
        <taxon>Aeromonadales</taxon>
        <taxon>Aeromonadaceae</taxon>
        <taxon>Tolumonas</taxon>
    </lineage>
</organism>
<evidence type="ECO:0000313" key="8">
    <source>
        <dbReference type="EMBL" id="MBB6055118.1"/>
    </source>
</evidence>
<dbReference type="PANTHER" id="PTHR34187">
    <property type="entry name" value="FGR18P"/>
    <property type="match status" value="1"/>
</dbReference>
<dbReference type="Pfam" id="PF02656">
    <property type="entry name" value="DUF202"/>
    <property type="match status" value="1"/>
</dbReference>
<evidence type="ECO:0000256" key="4">
    <source>
        <dbReference type="ARBA" id="ARBA00022989"/>
    </source>
</evidence>
<dbReference type="AlphaFoldDB" id="A0A841G845"/>
<evidence type="ECO:0000256" key="6">
    <source>
        <dbReference type="SAM" id="Phobius"/>
    </source>
</evidence>
<comment type="subcellular location">
    <subcellularLocation>
        <location evidence="1">Cell membrane</location>
        <topology evidence="1">Multi-pass membrane protein</topology>
    </subcellularLocation>
</comment>
<keyword evidence="3 6" id="KW-0812">Transmembrane</keyword>
<reference evidence="8 9" key="1">
    <citation type="submission" date="2020-08" db="EMBL/GenBank/DDBJ databases">
        <title>Genomic Encyclopedia of Type Strains, Phase IV (KMG-IV): sequencing the most valuable type-strain genomes for metagenomic binning, comparative biology and taxonomic classification.</title>
        <authorList>
            <person name="Goeker M."/>
        </authorList>
    </citation>
    <scope>NUCLEOTIDE SEQUENCE [LARGE SCALE GENOMIC DNA]</scope>
    <source>
        <strain evidence="8 9">DSM 22975</strain>
    </source>
</reference>
<dbReference type="PANTHER" id="PTHR34187:SF2">
    <property type="entry name" value="DUF202 DOMAIN-CONTAINING PROTEIN"/>
    <property type="match status" value="1"/>
</dbReference>
<dbReference type="RefSeq" id="WP_223157779.1">
    <property type="nucleotide sequence ID" value="NZ_JACHGR010000003.1"/>
</dbReference>
<sequence length="132" mass="14657">MTDEVKMSSNELAQIRTSLAAKRSMMAADRTLMAWLRTSLSLISFGFTIYKVLQGIESAGGMLPKTHTPESIGLFLTGMGTVAMVMGTIEYWISIKELHQFNVRFKRSTIVMAIVMATIGLVTFISIVTRLF</sequence>
<feature type="transmembrane region" description="Helical" evidence="6">
    <location>
        <begin position="72"/>
        <end position="93"/>
    </location>
</feature>
<dbReference type="Proteomes" id="UP000585721">
    <property type="component" value="Unassembled WGS sequence"/>
</dbReference>
<keyword evidence="5 6" id="KW-0472">Membrane</keyword>
<feature type="transmembrane region" description="Helical" evidence="6">
    <location>
        <begin position="105"/>
        <end position="128"/>
    </location>
</feature>
<comment type="caution">
    <text evidence="8">The sequence shown here is derived from an EMBL/GenBank/DDBJ whole genome shotgun (WGS) entry which is preliminary data.</text>
</comment>
<keyword evidence="4 6" id="KW-1133">Transmembrane helix</keyword>
<dbReference type="InterPro" id="IPR052053">
    <property type="entry name" value="IM_YidH-like"/>
</dbReference>
<accession>A0A841G845</accession>
<feature type="domain" description="DUF202" evidence="7">
    <location>
        <begin position="23"/>
        <end position="94"/>
    </location>
</feature>
<feature type="transmembrane region" description="Helical" evidence="6">
    <location>
        <begin position="32"/>
        <end position="52"/>
    </location>
</feature>
<keyword evidence="2" id="KW-1003">Cell membrane</keyword>
<gene>
    <name evidence="8" type="ORF">HNR75_001000</name>
</gene>
<proteinExistence type="predicted"/>
<dbReference type="GO" id="GO:0005886">
    <property type="term" value="C:plasma membrane"/>
    <property type="evidence" value="ECO:0007669"/>
    <property type="project" value="UniProtKB-SubCell"/>
</dbReference>
<keyword evidence="9" id="KW-1185">Reference proteome</keyword>
<name>A0A841G845_9GAMM</name>
<evidence type="ECO:0000256" key="3">
    <source>
        <dbReference type="ARBA" id="ARBA00022692"/>
    </source>
</evidence>
<dbReference type="InterPro" id="IPR003807">
    <property type="entry name" value="DUF202"/>
</dbReference>
<evidence type="ECO:0000256" key="5">
    <source>
        <dbReference type="ARBA" id="ARBA00023136"/>
    </source>
</evidence>
<protein>
    <submittedName>
        <fullName evidence="8">Putative membrane protein</fullName>
    </submittedName>
</protein>
<evidence type="ECO:0000313" key="9">
    <source>
        <dbReference type="Proteomes" id="UP000585721"/>
    </source>
</evidence>
<evidence type="ECO:0000256" key="2">
    <source>
        <dbReference type="ARBA" id="ARBA00022475"/>
    </source>
</evidence>
<evidence type="ECO:0000259" key="7">
    <source>
        <dbReference type="Pfam" id="PF02656"/>
    </source>
</evidence>